<keyword evidence="2" id="KW-1185">Reference proteome</keyword>
<evidence type="ECO:0000313" key="1">
    <source>
        <dbReference type="EMBL" id="AAP95853.1"/>
    </source>
</evidence>
<protein>
    <submittedName>
        <fullName evidence="1">Uncharacterized protein</fullName>
    </submittedName>
</protein>
<dbReference type="HOGENOM" id="CLU_2617056_0_0_6"/>
<sequence length="78" mass="8810">MSNATFSAKDKKNQARLEAIAKGLNVQPITNTTPSYIAAGMTHYPTESQYITVTLDKLRPYEHNPRKTRNPRSTFLVD</sequence>
<dbReference type="EMBL" id="AE017143">
    <property type="protein sequence ID" value="AAP95853.1"/>
    <property type="molecule type" value="Genomic_DNA"/>
</dbReference>
<dbReference type="Proteomes" id="UP000001022">
    <property type="component" value="Chromosome"/>
</dbReference>
<dbReference type="STRING" id="233412.HD_0972"/>
<accession>Q7VMK3</accession>
<proteinExistence type="predicted"/>
<dbReference type="eggNOG" id="COG1475">
    <property type="taxonomic scope" value="Bacteria"/>
</dbReference>
<organism evidence="1 2">
    <name type="scientific">Haemophilus ducreyi (strain 35000HP / ATCC 700724)</name>
    <dbReference type="NCBI Taxonomy" id="233412"/>
    <lineage>
        <taxon>Bacteria</taxon>
        <taxon>Pseudomonadati</taxon>
        <taxon>Pseudomonadota</taxon>
        <taxon>Gammaproteobacteria</taxon>
        <taxon>Pasteurellales</taxon>
        <taxon>Pasteurellaceae</taxon>
        <taxon>Haemophilus</taxon>
    </lineage>
</organism>
<dbReference type="KEGG" id="hdu:HD_0972"/>
<dbReference type="RefSeq" id="WP_010944903.1">
    <property type="nucleotide sequence ID" value="NC_002940.2"/>
</dbReference>
<dbReference type="AlphaFoldDB" id="Q7VMK3"/>
<reference evidence="2" key="1">
    <citation type="submission" date="2003-06" db="EMBL/GenBank/DDBJ databases">
        <title>The complete genome sequence of Haemophilus ducreyi.</title>
        <authorList>
            <person name="Munson R.S. Jr."/>
            <person name="Ray W.C."/>
            <person name="Mahairas G."/>
            <person name="Sabo P."/>
            <person name="Mungur R."/>
            <person name="Johnson L."/>
            <person name="Nguyen D."/>
            <person name="Wang J."/>
            <person name="Forst C."/>
            <person name="Hood L."/>
        </authorList>
    </citation>
    <scope>NUCLEOTIDE SEQUENCE [LARGE SCALE GENOMIC DNA]</scope>
    <source>
        <strain evidence="2">35000HP / ATCC 700724</strain>
    </source>
</reference>
<gene>
    <name evidence="1" type="ordered locus">HD_0972</name>
</gene>
<evidence type="ECO:0000313" key="2">
    <source>
        <dbReference type="Proteomes" id="UP000001022"/>
    </source>
</evidence>
<name>Q7VMK3_HAEDU</name>